<name>A0A9D4RYP9_DREPO</name>
<protein>
    <submittedName>
        <fullName evidence="1">Uncharacterized protein</fullName>
    </submittedName>
</protein>
<evidence type="ECO:0000313" key="2">
    <source>
        <dbReference type="Proteomes" id="UP000828390"/>
    </source>
</evidence>
<gene>
    <name evidence="1" type="ORF">DPMN_009974</name>
</gene>
<comment type="caution">
    <text evidence="1">The sequence shown here is derived from an EMBL/GenBank/DDBJ whole genome shotgun (WGS) entry which is preliminary data.</text>
</comment>
<dbReference type="AlphaFoldDB" id="A0A9D4RYP9"/>
<dbReference type="Proteomes" id="UP000828390">
    <property type="component" value="Unassembled WGS sequence"/>
</dbReference>
<reference evidence="1" key="2">
    <citation type="submission" date="2020-11" db="EMBL/GenBank/DDBJ databases">
        <authorList>
            <person name="McCartney M.A."/>
            <person name="Auch B."/>
            <person name="Kono T."/>
            <person name="Mallez S."/>
            <person name="Becker A."/>
            <person name="Gohl D.M."/>
            <person name="Silverstein K.A.T."/>
            <person name="Koren S."/>
            <person name="Bechman K.B."/>
            <person name="Herman A."/>
            <person name="Abrahante J.E."/>
            <person name="Garbe J."/>
        </authorList>
    </citation>
    <scope>NUCLEOTIDE SEQUENCE</scope>
    <source>
        <strain evidence="1">Duluth1</strain>
        <tissue evidence="1">Whole animal</tissue>
    </source>
</reference>
<accession>A0A9D4RYP9</accession>
<organism evidence="1 2">
    <name type="scientific">Dreissena polymorpha</name>
    <name type="common">Zebra mussel</name>
    <name type="synonym">Mytilus polymorpha</name>
    <dbReference type="NCBI Taxonomy" id="45954"/>
    <lineage>
        <taxon>Eukaryota</taxon>
        <taxon>Metazoa</taxon>
        <taxon>Spiralia</taxon>
        <taxon>Lophotrochozoa</taxon>
        <taxon>Mollusca</taxon>
        <taxon>Bivalvia</taxon>
        <taxon>Autobranchia</taxon>
        <taxon>Heteroconchia</taxon>
        <taxon>Euheterodonta</taxon>
        <taxon>Imparidentia</taxon>
        <taxon>Neoheterodontei</taxon>
        <taxon>Myida</taxon>
        <taxon>Dreissenoidea</taxon>
        <taxon>Dreissenidae</taxon>
        <taxon>Dreissena</taxon>
    </lineage>
</organism>
<reference evidence="1" key="1">
    <citation type="journal article" date="2019" name="bioRxiv">
        <title>The Genome of the Zebra Mussel, Dreissena polymorpha: A Resource for Invasive Species Research.</title>
        <authorList>
            <person name="McCartney M.A."/>
            <person name="Auch B."/>
            <person name="Kono T."/>
            <person name="Mallez S."/>
            <person name="Zhang Y."/>
            <person name="Obille A."/>
            <person name="Becker A."/>
            <person name="Abrahante J.E."/>
            <person name="Garbe J."/>
            <person name="Badalamenti J.P."/>
            <person name="Herman A."/>
            <person name="Mangelson H."/>
            <person name="Liachko I."/>
            <person name="Sullivan S."/>
            <person name="Sone E.D."/>
            <person name="Koren S."/>
            <person name="Silverstein K.A.T."/>
            <person name="Beckman K.B."/>
            <person name="Gohl D.M."/>
        </authorList>
    </citation>
    <scope>NUCLEOTIDE SEQUENCE</scope>
    <source>
        <strain evidence="1">Duluth1</strain>
        <tissue evidence="1">Whole animal</tissue>
    </source>
</reference>
<sequence length="83" mass="9867">MYFPPGYNTKELESGVNIKWRWEWLHERDCRGGKCGDWFKKTPGSAYCDICFKKGINDQSIVNKKFKSHAEDVTDVKNYRTWK</sequence>
<evidence type="ECO:0000313" key="1">
    <source>
        <dbReference type="EMBL" id="KAH3885976.1"/>
    </source>
</evidence>
<dbReference type="EMBL" id="JAIWYP010000001">
    <property type="protein sequence ID" value="KAH3885976.1"/>
    <property type="molecule type" value="Genomic_DNA"/>
</dbReference>
<keyword evidence="2" id="KW-1185">Reference proteome</keyword>
<proteinExistence type="predicted"/>